<evidence type="ECO:0000259" key="7">
    <source>
        <dbReference type="Pfam" id="PF03787"/>
    </source>
</evidence>
<comment type="similarity">
    <text evidence="2">Belongs to the CRISPR-associated Csm5 family.</text>
</comment>
<dbReference type="InterPro" id="IPR010173">
    <property type="entry name" value="CRISPR-assoc_Csm5"/>
</dbReference>
<evidence type="ECO:0000256" key="6">
    <source>
        <dbReference type="ARBA" id="ARBA00031720"/>
    </source>
</evidence>
<sequence>MIYELTIEVLTPVHIGDAKGRMTSLEFFQDDHAVYMVNEAAWAEILATQGDIDDFVRYVEQETRPSLDRFLDRLPVDRANRLRQETVLRRIPKGERMWVSHLLPFVTDPLSGTPYLPGSSLKGAIRVALLNQLADTPARAKQIVGEGRRVQDGRKTDRPGERLDNLLRASLRGHRRTPQTDWLRGLHVSDAYPEQTACTEVREVRIISLNEGEGYHYGANGARVFVEVVRPGTTFKGRLKCDRELWELLSKTTGQRAPFRLEAWMDACQTMYSRSLEEDKRFFEDAGLPNMVGVLDVLTRKSPNLRVGWGSGLLSASVVMHLSNAERQTLRQLYFPRRKHPQFPQSRKVVMAKGVPTFPLGWLRLSVCEARGT</sequence>
<reference evidence="8" key="1">
    <citation type="journal article" date="2014" name="Int. J. Syst. Evol. Microbiol.">
        <title>Complete genome sequence of Corynebacterium casei LMG S-19264T (=DSM 44701T), isolated from a smear-ripened cheese.</title>
        <authorList>
            <consortium name="US DOE Joint Genome Institute (JGI-PGF)"/>
            <person name="Walter F."/>
            <person name="Albersmeier A."/>
            <person name="Kalinowski J."/>
            <person name="Ruckert C."/>
        </authorList>
    </citation>
    <scope>NUCLEOTIDE SEQUENCE</scope>
    <source>
        <strain evidence="8">JCM 14719</strain>
    </source>
</reference>
<proteinExistence type="inferred from homology"/>
<accession>A0A8J3BG45</accession>
<evidence type="ECO:0000256" key="5">
    <source>
        <dbReference type="ARBA" id="ARBA00023118"/>
    </source>
</evidence>
<dbReference type="Proteomes" id="UP000637720">
    <property type="component" value="Unassembled WGS sequence"/>
</dbReference>
<organism evidence="8 9">
    <name type="scientific">Calditerricola satsumensis</name>
    <dbReference type="NCBI Taxonomy" id="373054"/>
    <lineage>
        <taxon>Bacteria</taxon>
        <taxon>Bacillati</taxon>
        <taxon>Bacillota</taxon>
        <taxon>Bacilli</taxon>
        <taxon>Bacillales</taxon>
        <taxon>Bacillaceae</taxon>
        <taxon>Calditerricola</taxon>
    </lineage>
</organism>
<dbReference type="InterPro" id="IPR005537">
    <property type="entry name" value="RAMP_III_fam"/>
</dbReference>
<protein>
    <recommendedName>
        <fullName evidence="3">CRISPR system Cms protein Csm5</fullName>
    </recommendedName>
    <alternativeName>
        <fullName evidence="6">CRISPR type III A-associated protein Csm5</fullName>
    </alternativeName>
</protein>
<comment type="function">
    <text evidence="1">This subunit might be involved in maturation of a crRNA intermediate to its mature form.</text>
</comment>
<evidence type="ECO:0000256" key="1">
    <source>
        <dbReference type="ARBA" id="ARBA00003088"/>
    </source>
</evidence>
<dbReference type="Pfam" id="PF03787">
    <property type="entry name" value="RAMPs"/>
    <property type="match status" value="1"/>
</dbReference>
<evidence type="ECO:0000313" key="8">
    <source>
        <dbReference type="EMBL" id="GGK06754.1"/>
    </source>
</evidence>
<reference evidence="8" key="2">
    <citation type="submission" date="2020-09" db="EMBL/GenBank/DDBJ databases">
        <authorList>
            <person name="Sun Q."/>
            <person name="Ohkuma M."/>
        </authorList>
    </citation>
    <scope>NUCLEOTIDE SEQUENCE</scope>
    <source>
        <strain evidence="8">JCM 14719</strain>
    </source>
</reference>
<keyword evidence="4" id="KW-0694">RNA-binding</keyword>
<comment type="caution">
    <text evidence="8">The sequence shown here is derived from an EMBL/GenBank/DDBJ whole genome shotgun (WGS) entry which is preliminary data.</text>
</comment>
<keyword evidence="9" id="KW-1185">Reference proteome</keyword>
<evidence type="ECO:0000256" key="2">
    <source>
        <dbReference type="ARBA" id="ARBA00006680"/>
    </source>
</evidence>
<feature type="domain" description="CRISPR type III-associated protein" evidence="7">
    <location>
        <begin position="6"/>
        <end position="273"/>
    </location>
</feature>
<dbReference type="EMBL" id="BMOF01000057">
    <property type="protein sequence ID" value="GGK06754.1"/>
    <property type="molecule type" value="Genomic_DNA"/>
</dbReference>
<evidence type="ECO:0000256" key="4">
    <source>
        <dbReference type="ARBA" id="ARBA00022884"/>
    </source>
</evidence>
<dbReference type="AlphaFoldDB" id="A0A8J3BG45"/>
<dbReference type="GO" id="GO:0051607">
    <property type="term" value="P:defense response to virus"/>
    <property type="evidence" value="ECO:0007669"/>
    <property type="project" value="UniProtKB-KW"/>
</dbReference>
<dbReference type="RefSeq" id="WP_054669954.1">
    <property type="nucleotide sequence ID" value="NZ_BMOF01000057.1"/>
</dbReference>
<gene>
    <name evidence="8" type="primary">csm5_1</name>
    <name evidence="8" type="ORF">GCM10007043_21040</name>
</gene>
<evidence type="ECO:0000313" key="9">
    <source>
        <dbReference type="Proteomes" id="UP000637720"/>
    </source>
</evidence>
<dbReference type="NCBIfam" id="TIGR01899">
    <property type="entry name" value="cas_TM1807_csm5"/>
    <property type="match status" value="1"/>
</dbReference>
<dbReference type="PANTHER" id="PTHR38007">
    <property type="entry name" value="CRISPR SYSTEM CMS PROTEIN CSM5"/>
    <property type="match status" value="1"/>
</dbReference>
<name>A0A8J3BG45_9BACI</name>
<dbReference type="GO" id="GO:0003723">
    <property type="term" value="F:RNA binding"/>
    <property type="evidence" value="ECO:0007669"/>
    <property type="project" value="UniProtKB-KW"/>
</dbReference>
<dbReference type="PANTHER" id="PTHR38007:SF1">
    <property type="entry name" value="CRISPR SYSTEM CMS PROTEIN CSM5"/>
    <property type="match status" value="1"/>
</dbReference>
<evidence type="ECO:0000256" key="3">
    <source>
        <dbReference type="ARBA" id="ARBA00016113"/>
    </source>
</evidence>
<keyword evidence="5" id="KW-0051">Antiviral defense</keyword>